<dbReference type="KEGG" id="nco:AAW31_06305"/>
<dbReference type="Proteomes" id="UP000034156">
    <property type="component" value="Chromosome"/>
</dbReference>
<dbReference type="EMBL" id="VNHT01000006">
    <property type="protein sequence ID" value="TYP92352.1"/>
    <property type="molecule type" value="Genomic_DNA"/>
</dbReference>
<organism evidence="2 4">
    <name type="scientific">Nitrosomonas communis</name>
    <dbReference type="NCBI Taxonomy" id="44574"/>
    <lineage>
        <taxon>Bacteria</taxon>
        <taxon>Pseudomonadati</taxon>
        <taxon>Pseudomonadota</taxon>
        <taxon>Betaproteobacteria</taxon>
        <taxon>Nitrosomonadales</taxon>
        <taxon>Nitrosomonadaceae</taxon>
        <taxon>Nitrosomonas</taxon>
    </lineage>
</organism>
<name>A0A0F7KFI0_9PROT</name>
<evidence type="ECO:0000313" key="4">
    <source>
        <dbReference type="Proteomes" id="UP000034156"/>
    </source>
</evidence>
<dbReference type="NCBIfam" id="TIGR00296">
    <property type="entry name" value="TIGR00296 family protein"/>
    <property type="match status" value="1"/>
</dbReference>
<evidence type="ECO:0000313" key="5">
    <source>
        <dbReference type="Proteomes" id="UP000324176"/>
    </source>
</evidence>
<sequence>MLPEQGRGLLSIARAAIARALNIAYRSESDEHAPWLQELGACFVTLMQEGKLRGCIGSLEAQRSLLMDVKRNAVSAALHDPCFAPLLTAEFDDTHIEISLLSSRLAMLVQDEADALAQLRPGIDGIVFECGCYRSTFLPQVWQELSQPHQFLAMLKRKAGLPADFWAEGIKLSRYTVTKWREVEDMEEYLNG</sequence>
<dbReference type="PATRIC" id="fig|44574.3.peg.1507"/>
<dbReference type="InterPro" id="IPR002733">
    <property type="entry name" value="AMMECR1_domain"/>
</dbReference>
<feature type="domain" description="AMMECR1" evidence="1">
    <location>
        <begin position="4"/>
        <end position="191"/>
    </location>
</feature>
<evidence type="ECO:0000259" key="1">
    <source>
        <dbReference type="PROSITE" id="PS51112"/>
    </source>
</evidence>
<keyword evidence="4" id="KW-1185">Reference proteome</keyword>
<dbReference type="InterPro" id="IPR036071">
    <property type="entry name" value="AMMECR1_dom_sf"/>
</dbReference>
<dbReference type="Gene3D" id="3.30.1490.150">
    <property type="entry name" value="Hypothetical protein ph0010, domain 2"/>
    <property type="match status" value="1"/>
</dbReference>
<gene>
    <name evidence="2" type="ORF">AAW31_06305</name>
    <name evidence="3" type="ORF">BCL69_100637</name>
</gene>
<evidence type="ECO:0000313" key="3">
    <source>
        <dbReference type="EMBL" id="TYP92352.1"/>
    </source>
</evidence>
<dbReference type="InterPro" id="IPR027623">
    <property type="entry name" value="AmmeMemoSam_A"/>
</dbReference>
<reference evidence="4" key="1">
    <citation type="submission" date="2015-05" db="EMBL/GenBank/DDBJ databases">
        <title>Draft genome of Nitrosomonas communis strain Nm2.</title>
        <authorList>
            <person name="Kozlowski J.A."/>
            <person name="Kits K.D."/>
            <person name="Stein L.Y."/>
        </authorList>
    </citation>
    <scope>NUCLEOTIDE SEQUENCE [LARGE SCALE GENOMIC DNA]</scope>
    <source>
        <strain evidence="4">Nm2</strain>
    </source>
</reference>
<reference evidence="2 4" key="2">
    <citation type="journal article" date="2016" name="Genome Announc.">
        <title>Genome Sequence of Nitrosomonas communis Strain Nm2, a Mesophilic Ammonia-Oxidizing Bacterium Isolated from Mediterranean Soil.</title>
        <authorList>
            <person name="Kozlowski J.A."/>
            <person name="Kits K.D."/>
            <person name="Stein L.Y."/>
        </authorList>
    </citation>
    <scope>NUCLEOTIDE SEQUENCE [LARGE SCALE GENOMIC DNA]</scope>
    <source>
        <strain evidence="2 4">Nm2</strain>
    </source>
</reference>
<dbReference type="InterPro" id="IPR023473">
    <property type="entry name" value="AMMECR1"/>
</dbReference>
<dbReference type="PANTHER" id="PTHR13016">
    <property type="entry name" value="AMMECR1 HOMOLOG"/>
    <property type="match status" value="1"/>
</dbReference>
<dbReference type="PROSITE" id="PS51112">
    <property type="entry name" value="AMMECR1"/>
    <property type="match status" value="1"/>
</dbReference>
<dbReference type="OrthoDB" id="9782820at2"/>
<proteinExistence type="predicted"/>
<dbReference type="RefSeq" id="WP_046849598.1">
    <property type="nucleotide sequence ID" value="NZ_CBDIPD010000031.1"/>
</dbReference>
<dbReference type="Gene3D" id="3.30.700.20">
    <property type="entry name" value="Hypothetical protein ph0010, domain 1"/>
    <property type="match status" value="1"/>
</dbReference>
<dbReference type="NCBIfam" id="TIGR04335">
    <property type="entry name" value="AmmeMemoSam_A"/>
    <property type="match status" value="1"/>
</dbReference>
<dbReference type="PANTHER" id="PTHR13016:SF0">
    <property type="entry name" value="AMME SYNDROME CANDIDATE GENE 1 PROTEIN"/>
    <property type="match status" value="1"/>
</dbReference>
<dbReference type="InterPro" id="IPR027485">
    <property type="entry name" value="AMMECR1_N"/>
</dbReference>
<dbReference type="Proteomes" id="UP000324176">
    <property type="component" value="Unassembled WGS sequence"/>
</dbReference>
<dbReference type="Pfam" id="PF01871">
    <property type="entry name" value="AMMECR1"/>
    <property type="match status" value="1"/>
</dbReference>
<dbReference type="EMBL" id="CP011451">
    <property type="protein sequence ID" value="AKH37517.1"/>
    <property type="molecule type" value="Genomic_DNA"/>
</dbReference>
<reference evidence="3 5" key="3">
    <citation type="submission" date="2019-07" db="EMBL/GenBank/DDBJ databases">
        <title>Active sludge and wastewater microbial communities from Klosterneuburg, Austria.</title>
        <authorList>
            <person name="Wagner M."/>
        </authorList>
    </citation>
    <scope>NUCLEOTIDE SEQUENCE [LARGE SCALE GENOMIC DNA]</scope>
    <source>
        <strain evidence="3 5">Nm2</strain>
    </source>
</reference>
<dbReference type="SUPFAM" id="SSF143447">
    <property type="entry name" value="AMMECR1-like"/>
    <property type="match status" value="1"/>
</dbReference>
<evidence type="ECO:0000313" key="2">
    <source>
        <dbReference type="EMBL" id="AKH37517.1"/>
    </source>
</evidence>
<accession>A0A0F7KFI0</accession>
<protein>
    <submittedName>
        <fullName evidence="3">Uncharacterized protein (TIGR00296 family)/AmmeMemoRadiSam system protein A</fullName>
    </submittedName>
</protein>
<dbReference type="AlphaFoldDB" id="A0A0F7KFI0"/>